<dbReference type="OrthoDB" id="1728869at2759"/>
<feature type="compositionally biased region" description="Pro residues" evidence="1">
    <location>
        <begin position="180"/>
        <end position="196"/>
    </location>
</feature>
<feature type="compositionally biased region" description="Low complexity" evidence="1">
    <location>
        <begin position="10"/>
        <end position="30"/>
    </location>
</feature>
<feature type="compositionally biased region" description="Low complexity" evidence="1">
    <location>
        <begin position="197"/>
        <end position="206"/>
    </location>
</feature>
<feature type="region of interest" description="Disordered" evidence="1">
    <location>
        <begin position="1"/>
        <end position="30"/>
    </location>
</feature>
<keyword evidence="3" id="KW-1185">Reference proteome</keyword>
<accession>A0A5A7RDA1</accession>
<evidence type="ECO:0000256" key="1">
    <source>
        <dbReference type="SAM" id="MobiDB-lite"/>
    </source>
</evidence>
<gene>
    <name evidence="2" type="ORF">STAS_32922</name>
</gene>
<name>A0A5A7RDA1_STRAF</name>
<feature type="compositionally biased region" description="Polar residues" evidence="1">
    <location>
        <begin position="223"/>
        <end position="243"/>
    </location>
</feature>
<comment type="caution">
    <text evidence="2">The sequence shown here is derived from an EMBL/GenBank/DDBJ whole genome shotgun (WGS) entry which is preliminary data.</text>
</comment>
<sequence length="287" mass="30872">MRIRGRKSFSDSNHCSISSSSSSSHHSSSITGAHSLSSSLSSSDSSPARPFTSAGGSSAHRCRGLDLLVKAIHQVDAGSAVGVPYIQRRVTIRRRRRLRRDLEFGVLALGEFFRINGNGTLGFTFANVTGFSVLNNRGTSFRHGCRHLQALLHHPPHLLRLYHQLPQPPLHLLHRHKLTYPPPSPFSAGHPPPTPPGIAATTTSARPPAPPPASPHVGPTSHLKLSNSVDSRSSNGATTSKGENGSRPEKLRSVSIFIGGRRRKVMEGTAVDVSTGEPMLKEKRGTI</sequence>
<evidence type="ECO:0000313" key="2">
    <source>
        <dbReference type="EMBL" id="GER55276.1"/>
    </source>
</evidence>
<dbReference type="EMBL" id="BKCP01011626">
    <property type="protein sequence ID" value="GER55276.1"/>
    <property type="molecule type" value="Genomic_DNA"/>
</dbReference>
<proteinExistence type="predicted"/>
<evidence type="ECO:0000313" key="3">
    <source>
        <dbReference type="Proteomes" id="UP000325081"/>
    </source>
</evidence>
<dbReference type="AlphaFoldDB" id="A0A5A7RDA1"/>
<protein>
    <submittedName>
        <fullName evidence="2">MATE efflux family protein</fullName>
    </submittedName>
</protein>
<organism evidence="2 3">
    <name type="scientific">Striga asiatica</name>
    <name type="common">Asiatic witchweed</name>
    <name type="synonym">Buchnera asiatica</name>
    <dbReference type="NCBI Taxonomy" id="4170"/>
    <lineage>
        <taxon>Eukaryota</taxon>
        <taxon>Viridiplantae</taxon>
        <taxon>Streptophyta</taxon>
        <taxon>Embryophyta</taxon>
        <taxon>Tracheophyta</taxon>
        <taxon>Spermatophyta</taxon>
        <taxon>Magnoliopsida</taxon>
        <taxon>eudicotyledons</taxon>
        <taxon>Gunneridae</taxon>
        <taxon>Pentapetalae</taxon>
        <taxon>asterids</taxon>
        <taxon>lamiids</taxon>
        <taxon>Lamiales</taxon>
        <taxon>Orobanchaceae</taxon>
        <taxon>Buchnereae</taxon>
        <taxon>Striga</taxon>
    </lineage>
</organism>
<feature type="region of interest" description="Disordered" evidence="1">
    <location>
        <begin position="175"/>
        <end position="252"/>
    </location>
</feature>
<reference evidence="3" key="1">
    <citation type="journal article" date="2019" name="Curr. Biol.">
        <title>Genome Sequence of Striga asiatica Provides Insight into the Evolution of Plant Parasitism.</title>
        <authorList>
            <person name="Yoshida S."/>
            <person name="Kim S."/>
            <person name="Wafula E.K."/>
            <person name="Tanskanen J."/>
            <person name="Kim Y.M."/>
            <person name="Honaas L."/>
            <person name="Yang Z."/>
            <person name="Spallek T."/>
            <person name="Conn C.E."/>
            <person name="Ichihashi Y."/>
            <person name="Cheong K."/>
            <person name="Cui S."/>
            <person name="Der J.P."/>
            <person name="Gundlach H."/>
            <person name="Jiao Y."/>
            <person name="Hori C."/>
            <person name="Ishida J.K."/>
            <person name="Kasahara H."/>
            <person name="Kiba T."/>
            <person name="Kim M.S."/>
            <person name="Koo N."/>
            <person name="Laohavisit A."/>
            <person name="Lee Y.H."/>
            <person name="Lumba S."/>
            <person name="McCourt P."/>
            <person name="Mortimer J.C."/>
            <person name="Mutuku J.M."/>
            <person name="Nomura T."/>
            <person name="Sasaki-Sekimoto Y."/>
            <person name="Seto Y."/>
            <person name="Wang Y."/>
            <person name="Wakatake T."/>
            <person name="Sakakibara H."/>
            <person name="Demura T."/>
            <person name="Yamaguchi S."/>
            <person name="Yoneyama K."/>
            <person name="Manabe R.I."/>
            <person name="Nelson D.C."/>
            <person name="Schulman A.H."/>
            <person name="Timko M.P."/>
            <person name="dePamphilis C.W."/>
            <person name="Choi D."/>
            <person name="Shirasu K."/>
        </authorList>
    </citation>
    <scope>NUCLEOTIDE SEQUENCE [LARGE SCALE GENOMIC DNA]</scope>
    <source>
        <strain evidence="3">cv. UVA1</strain>
    </source>
</reference>
<dbReference type="Proteomes" id="UP000325081">
    <property type="component" value="Unassembled WGS sequence"/>
</dbReference>